<dbReference type="OrthoDB" id="1470350at2759"/>
<comment type="cofactor">
    <cofactor evidence="5">
        <name>heme</name>
        <dbReference type="ChEBI" id="CHEBI:30413"/>
    </cofactor>
</comment>
<sequence>MDIAICAGLGIIEAFALSLTGIDYPYGLTFTQTAGICLFLQYVALTYYRVFLYHKYFSPFRHLPGPTDNHFLFGQSIKFMQASSPIELYVKWMKQWPEAPFIRYLTFGNQEVITTDRNKVANSISSHKEVQQTQCYNFVKPASFRKIVKEFAGNGVLLLEGEEHRIHRRMLAGPLSVPNIRKLQPIFQAKSRALCGVLDAAISSGNGNIDCTEIFTKATLDIIGATVLGLELDNLTSETFAAKAGSVADKGKSEYSFHDAYEIVFAQSMIGKILLFANGIVPVRWIPIQANRDWKFCNDWVRRILLKMIHDRRAEVKRSLADEKKQQAETASRDLLTFIVEESMPGHPAEGLSEDHFLGHLMQFMVAGHATSADTITWCVYIMATRPDIQDKLRAEINDMLAKTPSPSYNDINACSYMEGFIKEALRIYAPSTSHHREASTDMKINGVFIPKGTTVDIVPSVTMLNPTIWGDDADTPDPTRWDRLAGDQLSPYAFQAFANGSRMCIGKSYAMLEIKVVLMEMVPRFRFSAVDKPFTIENPGFAMRPNGLEVRVERIAQEMA</sequence>
<dbReference type="PANTHER" id="PTHR24305">
    <property type="entry name" value="CYTOCHROME P450"/>
    <property type="match status" value="1"/>
</dbReference>
<dbReference type="GeneID" id="41970008"/>
<protein>
    <recommendedName>
        <fullName evidence="8">Cytochrome P450</fullName>
    </recommendedName>
</protein>
<comment type="caution">
    <text evidence="6">The sequence shown here is derived from an EMBL/GenBank/DDBJ whole genome shotgun (WGS) entry which is preliminary data.</text>
</comment>
<evidence type="ECO:0000256" key="2">
    <source>
        <dbReference type="ARBA" id="ARBA00022617"/>
    </source>
</evidence>
<dbReference type="PRINTS" id="PR00385">
    <property type="entry name" value="P450"/>
</dbReference>
<dbReference type="PANTHER" id="PTHR24305:SF166">
    <property type="entry name" value="CYTOCHROME P450 12A4, MITOCHONDRIAL-RELATED"/>
    <property type="match status" value="1"/>
</dbReference>
<keyword evidence="7" id="KW-1185">Reference proteome</keyword>
<comment type="similarity">
    <text evidence="1">Belongs to the cytochrome P450 family.</text>
</comment>
<dbReference type="InterPro" id="IPR036396">
    <property type="entry name" value="Cyt_P450_sf"/>
</dbReference>
<evidence type="ECO:0000313" key="7">
    <source>
        <dbReference type="Proteomes" id="UP000319257"/>
    </source>
</evidence>
<dbReference type="GO" id="GO:0020037">
    <property type="term" value="F:heme binding"/>
    <property type="evidence" value="ECO:0007669"/>
    <property type="project" value="InterPro"/>
</dbReference>
<evidence type="ECO:0000256" key="1">
    <source>
        <dbReference type="ARBA" id="ARBA00010617"/>
    </source>
</evidence>
<keyword evidence="4 5" id="KW-0408">Iron</keyword>
<dbReference type="PRINTS" id="PR00463">
    <property type="entry name" value="EP450I"/>
</dbReference>
<dbReference type="GO" id="GO:0005506">
    <property type="term" value="F:iron ion binding"/>
    <property type="evidence" value="ECO:0007669"/>
    <property type="project" value="InterPro"/>
</dbReference>
<organism evidence="6 7">
    <name type="scientific">Thyridium curvatum</name>
    <dbReference type="NCBI Taxonomy" id="1093900"/>
    <lineage>
        <taxon>Eukaryota</taxon>
        <taxon>Fungi</taxon>
        <taxon>Dikarya</taxon>
        <taxon>Ascomycota</taxon>
        <taxon>Pezizomycotina</taxon>
        <taxon>Sordariomycetes</taxon>
        <taxon>Sordariomycetidae</taxon>
        <taxon>Thyridiales</taxon>
        <taxon>Thyridiaceae</taxon>
        <taxon>Thyridium</taxon>
    </lineage>
</organism>
<dbReference type="AlphaFoldDB" id="A0A507BIV7"/>
<accession>A0A507BIV7</accession>
<evidence type="ECO:0000256" key="5">
    <source>
        <dbReference type="PIRSR" id="PIRSR602401-1"/>
    </source>
</evidence>
<gene>
    <name evidence="6" type="ORF">E0L32_002561</name>
</gene>
<dbReference type="InParanoid" id="A0A507BIV7"/>
<name>A0A507BIV7_9PEZI</name>
<evidence type="ECO:0000256" key="3">
    <source>
        <dbReference type="ARBA" id="ARBA00022723"/>
    </source>
</evidence>
<dbReference type="STRING" id="1093900.A0A507BIV7"/>
<dbReference type="Pfam" id="PF00067">
    <property type="entry name" value="p450"/>
    <property type="match status" value="1"/>
</dbReference>
<reference evidence="6 7" key="1">
    <citation type="submission" date="2019-06" db="EMBL/GenBank/DDBJ databases">
        <title>Draft genome sequence of the filamentous fungus Phialemoniopsis curvata isolated from diesel fuel.</title>
        <authorList>
            <person name="Varaljay V.A."/>
            <person name="Lyon W.J."/>
            <person name="Crouch A.L."/>
            <person name="Drake C.E."/>
            <person name="Hollomon J.M."/>
            <person name="Nadeau L.J."/>
            <person name="Nunn H.S."/>
            <person name="Stevenson B.S."/>
            <person name="Bojanowski C.L."/>
            <person name="Crookes-Goodson W.J."/>
        </authorList>
    </citation>
    <scope>NUCLEOTIDE SEQUENCE [LARGE SCALE GENOMIC DNA]</scope>
    <source>
        <strain evidence="6 7">D216</strain>
    </source>
</reference>
<dbReference type="GO" id="GO:0016705">
    <property type="term" value="F:oxidoreductase activity, acting on paired donors, with incorporation or reduction of molecular oxygen"/>
    <property type="evidence" value="ECO:0007669"/>
    <property type="project" value="InterPro"/>
</dbReference>
<keyword evidence="2 5" id="KW-0349">Heme</keyword>
<proteinExistence type="inferred from homology"/>
<dbReference type="GO" id="GO:0004497">
    <property type="term" value="F:monooxygenase activity"/>
    <property type="evidence" value="ECO:0007669"/>
    <property type="project" value="InterPro"/>
</dbReference>
<dbReference type="InterPro" id="IPR050121">
    <property type="entry name" value="Cytochrome_P450_monoxygenase"/>
</dbReference>
<dbReference type="EMBL" id="SKBQ01000010">
    <property type="protein sequence ID" value="TPX18704.1"/>
    <property type="molecule type" value="Genomic_DNA"/>
</dbReference>
<keyword evidence="3 5" id="KW-0479">Metal-binding</keyword>
<dbReference type="InterPro" id="IPR002401">
    <property type="entry name" value="Cyt_P450_E_grp-I"/>
</dbReference>
<dbReference type="Proteomes" id="UP000319257">
    <property type="component" value="Unassembled WGS sequence"/>
</dbReference>
<feature type="binding site" description="axial binding residue" evidence="5">
    <location>
        <position position="505"/>
    </location>
    <ligand>
        <name>heme</name>
        <dbReference type="ChEBI" id="CHEBI:30413"/>
    </ligand>
    <ligandPart>
        <name>Fe</name>
        <dbReference type="ChEBI" id="CHEBI:18248"/>
    </ligandPart>
</feature>
<dbReference type="RefSeq" id="XP_031000415.1">
    <property type="nucleotide sequence ID" value="XM_031136764.1"/>
</dbReference>
<dbReference type="InterPro" id="IPR001128">
    <property type="entry name" value="Cyt_P450"/>
</dbReference>
<dbReference type="SUPFAM" id="SSF48264">
    <property type="entry name" value="Cytochrome P450"/>
    <property type="match status" value="1"/>
</dbReference>
<evidence type="ECO:0008006" key="8">
    <source>
        <dbReference type="Google" id="ProtNLM"/>
    </source>
</evidence>
<dbReference type="FunCoup" id="A0A507BIV7">
    <property type="interactions" value="1421"/>
</dbReference>
<dbReference type="Gene3D" id="1.10.630.10">
    <property type="entry name" value="Cytochrome P450"/>
    <property type="match status" value="1"/>
</dbReference>
<evidence type="ECO:0000313" key="6">
    <source>
        <dbReference type="EMBL" id="TPX18704.1"/>
    </source>
</evidence>
<evidence type="ECO:0000256" key="4">
    <source>
        <dbReference type="ARBA" id="ARBA00023004"/>
    </source>
</evidence>